<feature type="coiled-coil region" evidence="2">
    <location>
        <begin position="566"/>
        <end position="593"/>
    </location>
</feature>
<dbReference type="OrthoDB" id="5396at2759"/>
<sequence>MDFTGISKLARSWLLPFGFVSTTTSAPSPPYVKQANCVNIDAKRPKFYELPLQQGDPKASAWGLWGRDDERGTLNLITSDVVARAREEIQIGVVTSLNLPINVPRRPMNPRRKPCEHRIIAKGHANDDELDINTQSSTHWDGLRHFPYSETKQFYNGVTQDDISGASASAKIGIQNIASSPVVTRGVLLDWYAYAERHSINVLAFKNQAIPLSQLKEVAREQGVAFRQGDVLLIRTGWLKKYYQLSDQQQDELGGRDDRASCGVEATEESIRWHWEQGFAAVASDTVAYEAWPSPKAWGVSMHEEIFNVVVIRFHRYMRHHPNCCKMVSKSDDALDEEIVTLWYDEPWHLERHDPPVRISIRIPKRVLIQESGEFDRRLNSSSEEAKSNIKQVNEYHTAGLHVILKALAAGDSHQSLRNDPAISNFAVAQDVYFITKAYDMPALHILVVEMLLPRALDIAWATQDPSNRLTAAEFKFTHYDLLKGRRSAPSEYPSDLWPLFLKALIHYQRVEPDFDLFSYIDDANMACYLAKQLSIKLVAEEDKTVNLTTQLKASGEPANERSNYLATQIKKVRSLTARVKALEEHTNELNSKLDARDAEVSKLTGELASEQIKAKDVDTKFAREQEKLVAHNDKLFAIGAGLQNLGKQLQA</sequence>
<dbReference type="Proteomes" id="UP000038010">
    <property type="component" value="Unassembled WGS sequence"/>
</dbReference>
<evidence type="ECO:0000256" key="3">
    <source>
        <dbReference type="SAM" id="SignalP"/>
    </source>
</evidence>
<gene>
    <name evidence="4" type="ORF">AB675_125</name>
</gene>
<accession>A0A0N1H133</accession>
<dbReference type="EMBL" id="LFJN01000022">
    <property type="protein sequence ID" value="KPI37684.1"/>
    <property type="molecule type" value="Genomic_DNA"/>
</dbReference>
<evidence type="ECO:0000256" key="2">
    <source>
        <dbReference type="SAM" id="Coils"/>
    </source>
</evidence>
<name>A0A0N1H133_9EURO</name>
<dbReference type="SUPFAM" id="SSF102198">
    <property type="entry name" value="Putative cyclase"/>
    <property type="match status" value="1"/>
</dbReference>
<dbReference type="Pfam" id="PF04199">
    <property type="entry name" value="Cyclase"/>
    <property type="match status" value="1"/>
</dbReference>
<comment type="caution">
    <text evidence="4">The sequence shown here is derived from an EMBL/GenBank/DDBJ whole genome shotgun (WGS) entry which is preliminary data.</text>
</comment>
<comment type="similarity">
    <text evidence="1">Belongs to the Cyclase 1 superfamily.</text>
</comment>
<dbReference type="InterPro" id="IPR037175">
    <property type="entry name" value="KFase_sf"/>
</dbReference>
<evidence type="ECO:0000256" key="1">
    <source>
        <dbReference type="ARBA" id="ARBA00007865"/>
    </source>
</evidence>
<dbReference type="Gene3D" id="3.50.30.50">
    <property type="entry name" value="Putative cyclase"/>
    <property type="match status" value="1"/>
</dbReference>
<dbReference type="GO" id="GO:0019441">
    <property type="term" value="P:L-tryptophan catabolic process to kynurenine"/>
    <property type="evidence" value="ECO:0007669"/>
    <property type="project" value="InterPro"/>
</dbReference>
<dbReference type="PANTHER" id="PTHR34861:SF11">
    <property type="entry name" value="CYCLASE"/>
    <property type="match status" value="1"/>
</dbReference>
<dbReference type="PANTHER" id="PTHR34861">
    <property type="match status" value="1"/>
</dbReference>
<evidence type="ECO:0000313" key="5">
    <source>
        <dbReference type="Proteomes" id="UP000038010"/>
    </source>
</evidence>
<dbReference type="RefSeq" id="XP_017997647.1">
    <property type="nucleotide sequence ID" value="XM_018141136.1"/>
</dbReference>
<feature type="chain" id="PRO_5005872900" evidence="3">
    <location>
        <begin position="26"/>
        <end position="652"/>
    </location>
</feature>
<keyword evidence="5" id="KW-1185">Reference proteome</keyword>
<keyword evidence="3" id="KW-0732">Signal</keyword>
<reference evidence="4 5" key="1">
    <citation type="submission" date="2015-06" db="EMBL/GenBank/DDBJ databases">
        <title>Draft genome of the ant-associated black yeast Phialophora attae CBS 131958.</title>
        <authorList>
            <person name="Moreno L.F."/>
            <person name="Stielow B.J."/>
            <person name="de Hoog S."/>
            <person name="Vicente V.A."/>
            <person name="Weiss V.A."/>
            <person name="de Vries M."/>
            <person name="Cruz L.M."/>
            <person name="Souza E.M."/>
        </authorList>
    </citation>
    <scope>NUCLEOTIDE SEQUENCE [LARGE SCALE GENOMIC DNA]</scope>
    <source>
        <strain evidence="4 5">CBS 131958</strain>
    </source>
</reference>
<evidence type="ECO:0000313" key="4">
    <source>
        <dbReference type="EMBL" id="KPI37684.1"/>
    </source>
</evidence>
<proteinExistence type="inferred from homology"/>
<keyword evidence="2" id="KW-0175">Coiled coil</keyword>
<protein>
    <submittedName>
        <fullName evidence="4">Uncharacterized protein</fullName>
    </submittedName>
</protein>
<dbReference type="InterPro" id="IPR007325">
    <property type="entry name" value="KFase/CYL"/>
</dbReference>
<dbReference type="AlphaFoldDB" id="A0A0N1H133"/>
<dbReference type="GeneID" id="28733005"/>
<dbReference type="VEuPathDB" id="FungiDB:AB675_125"/>
<organism evidence="4 5">
    <name type="scientific">Cyphellophora attinorum</name>
    <dbReference type="NCBI Taxonomy" id="1664694"/>
    <lineage>
        <taxon>Eukaryota</taxon>
        <taxon>Fungi</taxon>
        <taxon>Dikarya</taxon>
        <taxon>Ascomycota</taxon>
        <taxon>Pezizomycotina</taxon>
        <taxon>Eurotiomycetes</taxon>
        <taxon>Chaetothyriomycetidae</taxon>
        <taxon>Chaetothyriales</taxon>
        <taxon>Cyphellophoraceae</taxon>
        <taxon>Cyphellophora</taxon>
    </lineage>
</organism>
<dbReference type="GO" id="GO:0004061">
    <property type="term" value="F:arylformamidase activity"/>
    <property type="evidence" value="ECO:0007669"/>
    <property type="project" value="InterPro"/>
</dbReference>
<feature type="signal peptide" evidence="3">
    <location>
        <begin position="1"/>
        <end position="25"/>
    </location>
</feature>